<name>A0A6C0BHY4_9ZZZZ</name>
<reference evidence="2" key="1">
    <citation type="journal article" date="2020" name="Nature">
        <title>Giant virus diversity and host interactions through global metagenomics.</title>
        <authorList>
            <person name="Schulz F."/>
            <person name="Roux S."/>
            <person name="Paez-Espino D."/>
            <person name="Jungbluth S."/>
            <person name="Walsh D.A."/>
            <person name="Denef V.J."/>
            <person name="McMahon K.D."/>
            <person name="Konstantinidis K.T."/>
            <person name="Eloe-Fadrosh E.A."/>
            <person name="Kyrpides N.C."/>
            <person name="Woyke T."/>
        </authorList>
    </citation>
    <scope>NUCLEOTIDE SEQUENCE</scope>
    <source>
        <strain evidence="2">GVMAG-M-3300013006-15</strain>
    </source>
</reference>
<evidence type="ECO:0000256" key="1">
    <source>
        <dbReference type="SAM" id="Phobius"/>
    </source>
</evidence>
<dbReference type="AlphaFoldDB" id="A0A6C0BHY4"/>
<keyword evidence="1" id="KW-0812">Transmembrane</keyword>
<sequence>MHSISDYRVTSDWFYITIAAIIVDTIVIFLTKFSPKDPYFGITALDDWYTRFGILAVGADVFSLMIGIGFARYIYTLGGFKSSFVFFLLTVILFQLCHDIFFFLAVIAPITRGHNEMIDVFQDYAAENGGKILAADALLMTGGVVGSMILKGLPTHINVMTLIITLYSLCFILYTKI</sequence>
<proteinExistence type="predicted"/>
<dbReference type="EMBL" id="MN739163">
    <property type="protein sequence ID" value="QHS91720.1"/>
    <property type="molecule type" value="Genomic_DNA"/>
</dbReference>
<evidence type="ECO:0000313" key="2">
    <source>
        <dbReference type="EMBL" id="QHS91720.1"/>
    </source>
</evidence>
<feature type="transmembrane region" description="Helical" evidence="1">
    <location>
        <begin position="86"/>
        <end position="111"/>
    </location>
</feature>
<feature type="transmembrane region" description="Helical" evidence="1">
    <location>
        <begin position="13"/>
        <end position="31"/>
    </location>
</feature>
<protein>
    <submittedName>
        <fullName evidence="2">Uncharacterized protein</fullName>
    </submittedName>
</protein>
<keyword evidence="1" id="KW-1133">Transmembrane helix</keyword>
<organism evidence="2">
    <name type="scientific">viral metagenome</name>
    <dbReference type="NCBI Taxonomy" id="1070528"/>
    <lineage>
        <taxon>unclassified sequences</taxon>
        <taxon>metagenomes</taxon>
        <taxon>organismal metagenomes</taxon>
    </lineage>
</organism>
<keyword evidence="1" id="KW-0472">Membrane</keyword>
<accession>A0A6C0BHY4</accession>
<feature type="transmembrane region" description="Helical" evidence="1">
    <location>
        <begin position="52"/>
        <end position="74"/>
    </location>
</feature>
<feature type="transmembrane region" description="Helical" evidence="1">
    <location>
        <begin position="156"/>
        <end position="174"/>
    </location>
</feature>